<dbReference type="InterPro" id="IPR001005">
    <property type="entry name" value="SANT/Myb"/>
</dbReference>
<evidence type="ECO:0000313" key="10">
    <source>
        <dbReference type="Proteomes" id="UP000887116"/>
    </source>
</evidence>
<comment type="subcellular location">
    <subcellularLocation>
        <location evidence="1">Nucleus</location>
    </subcellularLocation>
</comment>
<keyword evidence="4" id="KW-0804">Transcription</keyword>
<evidence type="ECO:0000259" key="6">
    <source>
        <dbReference type="PROSITE" id="PS50090"/>
    </source>
</evidence>
<dbReference type="OrthoDB" id="6500174at2759"/>
<feature type="domain" description="HTH myb-type" evidence="8">
    <location>
        <begin position="391"/>
        <end position="430"/>
    </location>
</feature>
<protein>
    <submittedName>
        <fullName evidence="9">Transcriptional activator Myb</fullName>
    </submittedName>
</protein>
<evidence type="ECO:0000256" key="1">
    <source>
        <dbReference type="ARBA" id="ARBA00004123"/>
    </source>
</evidence>
<dbReference type="GO" id="GO:0001006">
    <property type="term" value="F:RNA polymerase III type 3 promoter sequence-specific DNA binding"/>
    <property type="evidence" value="ECO:0007669"/>
    <property type="project" value="TreeGrafter"/>
</dbReference>
<dbReference type="GO" id="GO:0042795">
    <property type="term" value="P:snRNA transcription by RNA polymerase II"/>
    <property type="evidence" value="ECO:0007669"/>
    <property type="project" value="TreeGrafter"/>
</dbReference>
<dbReference type="AlphaFoldDB" id="A0A8X6LNQ0"/>
<dbReference type="EMBL" id="BMAO01037081">
    <property type="protein sequence ID" value="GFR15127.1"/>
    <property type="molecule type" value="Genomic_DNA"/>
</dbReference>
<dbReference type="CDD" id="cd00167">
    <property type="entry name" value="SANT"/>
    <property type="match status" value="3"/>
</dbReference>
<dbReference type="PROSITE" id="PS51294">
    <property type="entry name" value="HTH_MYB"/>
    <property type="match status" value="3"/>
</dbReference>
<evidence type="ECO:0000256" key="3">
    <source>
        <dbReference type="ARBA" id="ARBA00023125"/>
    </source>
</evidence>
<dbReference type="InterPro" id="IPR017930">
    <property type="entry name" value="Myb_dom"/>
</dbReference>
<keyword evidence="2" id="KW-0805">Transcription regulation</keyword>
<dbReference type="GO" id="GO:0000978">
    <property type="term" value="F:RNA polymerase II cis-regulatory region sequence-specific DNA binding"/>
    <property type="evidence" value="ECO:0007669"/>
    <property type="project" value="TreeGrafter"/>
</dbReference>
<dbReference type="Gene3D" id="1.10.10.60">
    <property type="entry name" value="Homeodomain-like"/>
    <property type="match status" value="4"/>
</dbReference>
<evidence type="ECO:0000313" key="9">
    <source>
        <dbReference type="EMBL" id="GFR15127.1"/>
    </source>
</evidence>
<evidence type="ECO:0000256" key="2">
    <source>
        <dbReference type="ARBA" id="ARBA00023015"/>
    </source>
</evidence>
<dbReference type="GO" id="GO:0019185">
    <property type="term" value="C:snRNA-activating protein complex"/>
    <property type="evidence" value="ECO:0007669"/>
    <property type="project" value="TreeGrafter"/>
</dbReference>
<evidence type="ECO:0000259" key="7">
    <source>
        <dbReference type="PROSITE" id="PS51293"/>
    </source>
</evidence>
<dbReference type="Proteomes" id="UP000887116">
    <property type="component" value="Unassembled WGS sequence"/>
</dbReference>
<keyword evidence="10" id="KW-1185">Reference proteome</keyword>
<name>A0A8X6LNQ0_TRICU</name>
<feature type="domain" description="HTH myb-type" evidence="8">
    <location>
        <begin position="283"/>
        <end position="339"/>
    </location>
</feature>
<gene>
    <name evidence="9" type="primary">myb</name>
    <name evidence="9" type="ORF">TNCT_272571</name>
</gene>
<dbReference type="GO" id="GO:0005634">
    <property type="term" value="C:nucleus"/>
    <property type="evidence" value="ECO:0007669"/>
    <property type="project" value="UniProtKB-SubCell"/>
</dbReference>
<proteinExistence type="predicted"/>
<comment type="caution">
    <text evidence="9">The sequence shown here is derived from an EMBL/GenBank/DDBJ whole genome shotgun (WGS) entry which is preliminary data.</text>
</comment>
<evidence type="ECO:0000259" key="8">
    <source>
        <dbReference type="PROSITE" id="PS51294"/>
    </source>
</evidence>
<keyword evidence="3" id="KW-0238">DNA-binding</keyword>
<dbReference type="PANTHER" id="PTHR46621:SF1">
    <property type="entry name" value="SNRNA-ACTIVATING PROTEIN COMPLEX SUBUNIT 4"/>
    <property type="match status" value="1"/>
</dbReference>
<dbReference type="InterPro" id="IPR009057">
    <property type="entry name" value="Homeodomain-like_sf"/>
</dbReference>
<accession>A0A8X6LNQ0</accession>
<dbReference type="PROSITE" id="PS51293">
    <property type="entry name" value="SANT"/>
    <property type="match status" value="1"/>
</dbReference>
<dbReference type="Pfam" id="PF13921">
    <property type="entry name" value="Myb_DNA-bind_6"/>
    <property type="match status" value="1"/>
</dbReference>
<feature type="domain" description="Myb-like" evidence="6">
    <location>
        <begin position="336"/>
        <end position="390"/>
    </location>
</feature>
<organism evidence="9 10">
    <name type="scientific">Trichonephila clavata</name>
    <name type="common">Joro spider</name>
    <name type="synonym">Nephila clavata</name>
    <dbReference type="NCBI Taxonomy" id="2740835"/>
    <lineage>
        <taxon>Eukaryota</taxon>
        <taxon>Metazoa</taxon>
        <taxon>Ecdysozoa</taxon>
        <taxon>Arthropoda</taxon>
        <taxon>Chelicerata</taxon>
        <taxon>Arachnida</taxon>
        <taxon>Araneae</taxon>
        <taxon>Araneomorphae</taxon>
        <taxon>Entelegynae</taxon>
        <taxon>Araneoidea</taxon>
        <taxon>Nephilidae</taxon>
        <taxon>Trichonephila</taxon>
    </lineage>
</organism>
<dbReference type="InterPro" id="IPR017884">
    <property type="entry name" value="SANT_dom"/>
</dbReference>
<sequence length="934" mass="108973">MCENNTKNVLSSEFREEFTLDDCEELLNFPFHKYTTDNSQKDVKECISDSGISGNLAQVTKDNSEEDSDIEIIDYSEDTHLAESCLSVNLRFQAKLTEAINKLQGALKNNIARRDALQKLIDDEDRKVKVKKFERTYSVFHTPYFQDVRKRSAPPNEDAKIRLKNIEIIAKQWQASHWTVKENENLREGVYASALKYILNPRRIRLEYLKSKLSGEYIQEYEKKVLEEEIANVERDIQNESDRPHEEIISEAKDHIDWLDVSAHLDGSRDYNACETMWNNYASIFVNKEPFSPEEDAELQQLAQEHNERNWDSIAAKLQTGRSAFQCFQRYQSHLNRSLLRKLWTPEEDAKMLKVIETYRVGKFIPWNIVCNFLENRNVARAMTRYERVLDKEINRGPWTKEEDAMIVACVKRFGKIWSKIRKFLVGRMDSYITTRYEQFLNPSFKCGGWSKEEDKKLIELMKKHGFGKWQQIAAEMPKRNKSQCRKRARERIMRKFWKNGKIVGDIDKILPTLKPYKLTKSFKNREKLKRSIQETASQTLKSALEKIASSLNETIDLETLDLSSLSSIAFKKLHEELIKKQNHNINPAPVREPKYVNENNVPLSVARRREELDNGVEVLHAVKVWLDRVLEAKAQEINNLPEVSPYPVRLNFENSAEYLIYEKHLQQLLMCQEAQNNDECDLTFEGVDYKTSVIDTACRFIQPSLRENHMIVLPPNGTTLLGLDIIKVEDSALRRTADFADHSIPYLRYLIGLTKDVPKCIRCCNAESTEITFKKVVRKMKSRLVIIDEDMNNAIKVETGQVDVQKQKCCCEELTCSKNVVDLLTKRFLSLFLWPFLLSSVDLNQEQEKYLTVRKNSSMACKLRSNYFLNKKGKKKRKCGVNDWTKRGGKRRKLLRPEDRSARIILTSRIPRLQVNLRSKLKNKDIVEIEDSS</sequence>
<dbReference type="PANTHER" id="PTHR46621">
    <property type="entry name" value="SNRNA-ACTIVATING PROTEIN COMPLEX SUBUNIT 4"/>
    <property type="match status" value="1"/>
</dbReference>
<reference evidence="9" key="1">
    <citation type="submission" date="2020-07" db="EMBL/GenBank/DDBJ databases">
        <title>Multicomponent nature underlies the extraordinary mechanical properties of spider dragline silk.</title>
        <authorList>
            <person name="Kono N."/>
            <person name="Nakamura H."/>
            <person name="Mori M."/>
            <person name="Yoshida Y."/>
            <person name="Ohtoshi R."/>
            <person name="Malay A.D."/>
            <person name="Moran D.A.P."/>
            <person name="Tomita M."/>
            <person name="Numata K."/>
            <person name="Arakawa K."/>
        </authorList>
    </citation>
    <scope>NUCLEOTIDE SEQUENCE</scope>
</reference>
<feature type="domain" description="Myb-like" evidence="6">
    <location>
        <begin position="442"/>
        <end position="493"/>
    </location>
</feature>
<dbReference type="Pfam" id="PF00249">
    <property type="entry name" value="Myb_DNA-binding"/>
    <property type="match status" value="2"/>
</dbReference>
<dbReference type="SMART" id="SM00717">
    <property type="entry name" value="SANT"/>
    <property type="match status" value="5"/>
</dbReference>
<dbReference type="InterPro" id="IPR051575">
    <property type="entry name" value="Myb-like_DNA-bd"/>
</dbReference>
<dbReference type="GO" id="GO:0042796">
    <property type="term" value="P:snRNA transcription by RNA polymerase III"/>
    <property type="evidence" value="ECO:0007669"/>
    <property type="project" value="TreeGrafter"/>
</dbReference>
<keyword evidence="5" id="KW-0539">Nucleus</keyword>
<feature type="domain" description="Myb-like" evidence="6">
    <location>
        <begin position="283"/>
        <end position="335"/>
    </location>
</feature>
<feature type="domain" description="HTH myb-type" evidence="8">
    <location>
        <begin position="442"/>
        <end position="497"/>
    </location>
</feature>
<feature type="domain" description="Myb-like" evidence="6">
    <location>
        <begin position="391"/>
        <end position="441"/>
    </location>
</feature>
<dbReference type="SUPFAM" id="SSF46689">
    <property type="entry name" value="Homeodomain-like"/>
    <property type="match status" value="3"/>
</dbReference>
<feature type="domain" description="SANT" evidence="7">
    <location>
        <begin position="450"/>
        <end position="502"/>
    </location>
</feature>
<evidence type="ECO:0000256" key="5">
    <source>
        <dbReference type="ARBA" id="ARBA00023242"/>
    </source>
</evidence>
<evidence type="ECO:0000256" key="4">
    <source>
        <dbReference type="ARBA" id="ARBA00023163"/>
    </source>
</evidence>
<dbReference type="PROSITE" id="PS50090">
    <property type="entry name" value="MYB_LIKE"/>
    <property type="match status" value="4"/>
</dbReference>